<dbReference type="EMBL" id="CP026309">
    <property type="protein sequence ID" value="AUV82655.1"/>
    <property type="molecule type" value="Genomic_DNA"/>
</dbReference>
<name>A0A2I8VL84_9EURY</name>
<dbReference type="Proteomes" id="UP000236584">
    <property type="component" value="Chromosome"/>
</dbReference>
<keyword evidence="1" id="KW-0812">Transmembrane</keyword>
<keyword evidence="1" id="KW-0472">Membrane</keyword>
<keyword evidence="1" id="KW-1133">Transmembrane helix</keyword>
<organism evidence="2 3">
    <name type="scientific">Salinigranum rubrum</name>
    <dbReference type="NCBI Taxonomy" id="755307"/>
    <lineage>
        <taxon>Archaea</taxon>
        <taxon>Methanobacteriati</taxon>
        <taxon>Methanobacteriota</taxon>
        <taxon>Stenosarchaea group</taxon>
        <taxon>Halobacteria</taxon>
        <taxon>Halobacteriales</taxon>
        <taxon>Haloferacaceae</taxon>
        <taxon>Salinigranum</taxon>
    </lineage>
</organism>
<proteinExistence type="predicted"/>
<keyword evidence="3" id="KW-1185">Reference proteome</keyword>
<protein>
    <submittedName>
        <fullName evidence="2">Uncharacterized protein</fullName>
    </submittedName>
</protein>
<sequence length="62" mass="6138">MGLNLSKKGVVGAVLMLVGALAFLPGLLPTSGQVATIALLPAALLLTYGTYLVGTDGSGRPV</sequence>
<feature type="transmembrane region" description="Helical" evidence="1">
    <location>
        <begin position="9"/>
        <end position="28"/>
    </location>
</feature>
<dbReference type="GeneID" id="35593273"/>
<dbReference type="RefSeq" id="WP_103426344.1">
    <property type="nucleotide sequence ID" value="NZ_CP026309.1"/>
</dbReference>
<feature type="transmembrane region" description="Helical" evidence="1">
    <location>
        <begin position="34"/>
        <end position="54"/>
    </location>
</feature>
<evidence type="ECO:0000313" key="2">
    <source>
        <dbReference type="EMBL" id="AUV82655.1"/>
    </source>
</evidence>
<dbReference type="InterPro" id="IPR058491">
    <property type="entry name" value="DUF8178"/>
</dbReference>
<reference evidence="2 3" key="1">
    <citation type="submission" date="2018-01" db="EMBL/GenBank/DDBJ databases">
        <title>Complete genome sequence of Salinigranum rubrum GX10T, an extremely halophilic archaeon isolated from a marine solar saltern.</title>
        <authorList>
            <person name="Han S."/>
        </authorList>
    </citation>
    <scope>NUCLEOTIDE SEQUENCE [LARGE SCALE GENOMIC DNA]</scope>
    <source>
        <strain evidence="2 3">GX10</strain>
    </source>
</reference>
<dbReference type="KEGG" id="srub:C2R22_14235"/>
<evidence type="ECO:0000256" key="1">
    <source>
        <dbReference type="SAM" id="Phobius"/>
    </source>
</evidence>
<evidence type="ECO:0000313" key="3">
    <source>
        <dbReference type="Proteomes" id="UP000236584"/>
    </source>
</evidence>
<accession>A0A2I8VL84</accession>
<gene>
    <name evidence="2" type="ORF">C2R22_14235</name>
</gene>
<dbReference type="AlphaFoldDB" id="A0A2I8VL84"/>
<dbReference type="Pfam" id="PF26546">
    <property type="entry name" value="DUF8178"/>
    <property type="match status" value="1"/>
</dbReference>